<dbReference type="PROSITE" id="PS00237">
    <property type="entry name" value="G_PROTEIN_RECEP_F1_1"/>
    <property type="match status" value="1"/>
</dbReference>
<keyword evidence="7 11" id="KW-0472">Membrane</keyword>
<proteinExistence type="inferred from homology"/>
<dbReference type="FunFam" id="1.20.1070.10:FF:000319">
    <property type="entry name" value="Drm corazonin receptor"/>
    <property type="match status" value="1"/>
</dbReference>
<evidence type="ECO:0000256" key="3">
    <source>
        <dbReference type="ARBA" id="ARBA00022475"/>
    </source>
</evidence>
<keyword evidence="8 10" id="KW-0675">Receptor</keyword>
<comment type="subcellular location">
    <subcellularLocation>
        <location evidence="1">Cell membrane</location>
        <topology evidence="1">Multi-pass membrane protein</topology>
    </subcellularLocation>
</comment>
<comment type="similarity">
    <text evidence="2 10">Belongs to the G-protein coupled receptor 1 family.</text>
</comment>
<keyword evidence="4 10" id="KW-0812">Transmembrane</keyword>
<evidence type="ECO:0000256" key="6">
    <source>
        <dbReference type="ARBA" id="ARBA00023040"/>
    </source>
</evidence>
<dbReference type="AlphaFoldDB" id="A0A336LYP3"/>
<feature type="transmembrane region" description="Helical" evidence="11">
    <location>
        <begin position="310"/>
        <end position="337"/>
    </location>
</feature>
<sequence length="526" mass="60599">MEVFAFDTTTITPIIDLLVNSTQSEFLTPGTHILPIEKCLDMGIDPMLQDHFNSTNNEVEIKCLEHAPILSKSGMIRVIVLSAMSIVSLLGNIATMWNIQKNRKSKRVTRHTWSAIYSLIFHLSISDVLVTGFCIIGEAAWTYTVEWVAGEYACKLFKLFQMFSLYLSTNVMVLIGIDRWVAVKYPMKSLNTSRRCHRFLVIAYVISFVLSIPQYLIFRVAKGPFFEDFYQCVTHGFYTAPWQEQMYTTFTLIFMFIIPLVILTGTYLSTFRTIASSERIFRLETPVEKCYRRTDSNRQRLIHKAKMKSLRISVVIVCAFIICWTPYYVMMIIFMFLNPDKRLSEDLQSGIFFFGMSNSLINPLIYGAFQLWPNRKPFCHQREGSTVLRRTISTNMNQLAVNGMNNSPPLLLSKCSNVQTFTMGNNHLSHHHHHHHHNHNRMPPLLKAEPQQLNPPSPPHSIEEISLMSLEKDLRSLDENVNQVNAVNNRIKNGGNNHSNNRRNIIAASLLRLKILKFRQKNPTTL</sequence>
<keyword evidence="5 11" id="KW-1133">Transmembrane helix</keyword>
<dbReference type="GO" id="GO:0035237">
    <property type="term" value="F:corazonin receptor activity"/>
    <property type="evidence" value="ECO:0007669"/>
    <property type="project" value="TreeGrafter"/>
</dbReference>
<evidence type="ECO:0000256" key="4">
    <source>
        <dbReference type="ARBA" id="ARBA00022692"/>
    </source>
</evidence>
<feature type="transmembrane region" description="Helical" evidence="11">
    <location>
        <begin position="349"/>
        <end position="372"/>
    </location>
</feature>
<evidence type="ECO:0000256" key="7">
    <source>
        <dbReference type="ARBA" id="ARBA00023136"/>
    </source>
</evidence>
<protein>
    <submittedName>
        <fullName evidence="14">CSON010704 protein</fullName>
    </submittedName>
</protein>
<name>A0A336LYP3_CULSO</name>
<reference evidence="14" key="2">
    <citation type="submission" date="2018-07" db="EMBL/GenBank/DDBJ databases">
        <authorList>
            <person name="Quirk P.G."/>
            <person name="Krulwich T.A."/>
        </authorList>
    </citation>
    <scope>NUCLEOTIDE SEQUENCE</scope>
</reference>
<keyword evidence="3" id="KW-1003">Cell membrane</keyword>
<keyword evidence="9 10" id="KW-0807">Transducer</keyword>
<evidence type="ECO:0000256" key="9">
    <source>
        <dbReference type="ARBA" id="ARBA00023224"/>
    </source>
</evidence>
<dbReference type="PROSITE" id="PS50262">
    <property type="entry name" value="G_PROTEIN_RECEP_F1_2"/>
    <property type="match status" value="1"/>
</dbReference>
<dbReference type="GO" id="GO:0005886">
    <property type="term" value="C:plasma membrane"/>
    <property type="evidence" value="ECO:0007669"/>
    <property type="project" value="UniProtKB-SubCell"/>
</dbReference>
<dbReference type="EMBL" id="UFQS01000043">
    <property type="protein sequence ID" value="SSW98402.1"/>
    <property type="molecule type" value="Genomic_DNA"/>
</dbReference>
<accession>A0A336LYP3</accession>
<evidence type="ECO:0000313" key="14">
    <source>
        <dbReference type="EMBL" id="SSX18788.1"/>
    </source>
</evidence>
<dbReference type="PANTHER" id="PTHR24230:SF163">
    <property type="entry name" value="CORAZONIN RECEPTOR, ISOFORM B"/>
    <property type="match status" value="1"/>
</dbReference>
<feature type="transmembrane region" description="Helical" evidence="11">
    <location>
        <begin position="247"/>
        <end position="269"/>
    </location>
</feature>
<feature type="transmembrane region" description="Helical" evidence="11">
    <location>
        <begin position="159"/>
        <end position="177"/>
    </location>
</feature>
<organism evidence="14">
    <name type="scientific">Culicoides sonorensis</name>
    <name type="common">Biting midge</name>
    <dbReference type="NCBI Taxonomy" id="179676"/>
    <lineage>
        <taxon>Eukaryota</taxon>
        <taxon>Metazoa</taxon>
        <taxon>Ecdysozoa</taxon>
        <taxon>Arthropoda</taxon>
        <taxon>Hexapoda</taxon>
        <taxon>Insecta</taxon>
        <taxon>Pterygota</taxon>
        <taxon>Neoptera</taxon>
        <taxon>Endopterygota</taxon>
        <taxon>Diptera</taxon>
        <taxon>Nematocera</taxon>
        <taxon>Chironomoidea</taxon>
        <taxon>Ceratopogonidae</taxon>
        <taxon>Ceratopogoninae</taxon>
        <taxon>Culicoides</taxon>
        <taxon>Monoculicoides</taxon>
    </lineage>
</organism>
<gene>
    <name evidence="14" type="primary">CSON010704</name>
</gene>
<dbReference type="InterPro" id="IPR017452">
    <property type="entry name" value="GPCR_Rhodpsn_7TM"/>
</dbReference>
<evidence type="ECO:0000259" key="12">
    <source>
        <dbReference type="PROSITE" id="PS50262"/>
    </source>
</evidence>
<feature type="transmembrane region" description="Helical" evidence="11">
    <location>
        <begin position="198"/>
        <end position="218"/>
    </location>
</feature>
<evidence type="ECO:0000256" key="11">
    <source>
        <dbReference type="SAM" id="Phobius"/>
    </source>
</evidence>
<dbReference type="Gene3D" id="1.20.1070.10">
    <property type="entry name" value="Rhodopsin 7-helix transmembrane proteins"/>
    <property type="match status" value="1"/>
</dbReference>
<dbReference type="PANTHER" id="PTHR24230">
    <property type="entry name" value="G-PROTEIN COUPLED RECEPTOR"/>
    <property type="match status" value="1"/>
</dbReference>
<evidence type="ECO:0000256" key="2">
    <source>
        <dbReference type="ARBA" id="ARBA00010663"/>
    </source>
</evidence>
<keyword evidence="6 10" id="KW-0297">G-protein coupled receptor</keyword>
<dbReference type="PRINTS" id="PR00237">
    <property type="entry name" value="GPCRRHODOPSN"/>
</dbReference>
<dbReference type="SUPFAM" id="SSF81321">
    <property type="entry name" value="Family A G protein-coupled receptor-like"/>
    <property type="match status" value="1"/>
</dbReference>
<evidence type="ECO:0000256" key="10">
    <source>
        <dbReference type="RuleBase" id="RU000688"/>
    </source>
</evidence>
<feature type="transmembrane region" description="Helical" evidence="11">
    <location>
        <begin position="74"/>
        <end position="94"/>
    </location>
</feature>
<evidence type="ECO:0000256" key="5">
    <source>
        <dbReference type="ARBA" id="ARBA00022989"/>
    </source>
</evidence>
<feature type="transmembrane region" description="Helical" evidence="11">
    <location>
        <begin position="115"/>
        <end position="139"/>
    </location>
</feature>
<evidence type="ECO:0000313" key="13">
    <source>
        <dbReference type="EMBL" id="SSW98402.1"/>
    </source>
</evidence>
<dbReference type="EMBL" id="UFQT01000043">
    <property type="protein sequence ID" value="SSX18788.1"/>
    <property type="molecule type" value="Genomic_DNA"/>
</dbReference>
<dbReference type="Pfam" id="PF00001">
    <property type="entry name" value="7tm_1"/>
    <property type="match status" value="1"/>
</dbReference>
<reference evidence="13" key="1">
    <citation type="submission" date="2018-04" db="EMBL/GenBank/DDBJ databases">
        <authorList>
            <person name="Go L.Y."/>
            <person name="Mitchell J.A."/>
        </authorList>
    </citation>
    <scope>NUCLEOTIDE SEQUENCE</scope>
    <source>
        <tissue evidence="13">Whole organism</tissue>
    </source>
</reference>
<evidence type="ECO:0000256" key="1">
    <source>
        <dbReference type="ARBA" id="ARBA00004651"/>
    </source>
</evidence>
<evidence type="ECO:0000256" key="8">
    <source>
        <dbReference type="ARBA" id="ARBA00023170"/>
    </source>
</evidence>
<feature type="domain" description="G-protein coupled receptors family 1 profile" evidence="12">
    <location>
        <begin position="91"/>
        <end position="366"/>
    </location>
</feature>
<dbReference type="OMA" id="FNHHNGH"/>
<dbReference type="VEuPathDB" id="VectorBase:CSON010704"/>
<dbReference type="InterPro" id="IPR000276">
    <property type="entry name" value="GPCR_Rhodpsn"/>
</dbReference>